<gene>
    <name evidence="3" type="primary">xdhC</name>
    <name evidence="3" type="ORF">FJU08_07890</name>
</gene>
<keyword evidence="4" id="KW-1185">Reference proteome</keyword>
<dbReference type="SUPFAM" id="SSF51735">
    <property type="entry name" value="NAD(P)-binding Rossmann-fold domains"/>
    <property type="match status" value="1"/>
</dbReference>
<comment type="caution">
    <text evidence="3">The sequence shown here is derived from an EMBL/GenBank/DDBJ whole genome shotgun (WGS) entry which is preliminary data.</text>
</comment>
<feature type="domain" description="XdhC Rossmann" evidence="2">
    <location>
        <begin position="119"/>
        <end position="260"/>
    </location>
</feature>
<protein>
    <submittedName>
        <fullName evidence="3">Xanthine dehydrogenase accessory protein XdhC</fullName>
    </submittedName>
</protein>
<name>A0A506UGY7_9HYPH</name>
<dbReference type="Pfam" id="PF02625">
    <property type="entry name" value="XdhC_CoxI"/>
    <property type="match status" value="1"/>
</dbReference>
<evidence type="ECO:0000259" key="2">
    <source>
        <dbReference type="Pfam" id="PF13478"/>
    </source>
</evidence>
<dbReference type="PANTHER" id="PTHR30388:SF6">
    <property type="entry name" value="XANTHINE DEHYDROGENASE SUBUNIT A-RELATED"/>
    <property type="match status" value="1"/>
</dbReference>
<dbReference type="InterPro" id="IPR036291">
    <property type="entry name" value="NAD(P)-bd_dom_sf"/>
</dbReference>
<dbReference type="InterPro" id="IPR003777">
    <property type="entry name" value="XdhC_CoxI"/>
</dbReference>
<dbReference type="Gene3D" id="3.40.50.720">
    <property type="entry name" value="NAD(P)-binding Rossmann-like Domain"/>
    <property type="match status" value="1"/>
</dbReference>
<dbReference type="InterPro" id="IPR027051">
    <property type="entry name" value="XdhC_Rossmann_dom"/>
</dbReference>
<dbReference type="RefSeq" id="WP_141148426.1">
    <property type="nucleotide sequence ID" value="NZ_VHLG01000003.1"/>
</dbReference>
<organism evidence="3 4">
    <name type="scientific">Martelella alba</name>
    <dbReference type="NCBI Taxonomy" id="2590451"/>
    <lineage>
        <taxon>Bacteria</taxon>
        <taxon>Pseudomonadati</taxon>
        <taxon>Pseudomonadota</taxon>
        <taxon>Alphaproteobacteria</taxon>
        <taxon>Hyphomicrobiales</taxon>
        <taxon>Aurantimonadaceae</taxon>
        <taxon>Martelella</taxon>
    </lineage>
</organism>
<proteinExistence type="predicted"/>
<dbReference type="Proteomes" id="UP000318801">
    <property type="component" value="Unassembled WGS sequence"/>
</dbReference>
<evidence type="ECO:0000313" key="3">
    <source>
        <dbReference type="EMBL" id="TPW31657.1"/>
    </source>
</evidence>
<dbReference type="EMBL" id="VHLG01000003">
    <property type="protein sequence ID" value="TPW31657.1"/>
    <property type="molecule type" value="Genomic_DNA"/>
</dbReference>
<dbReference type="AlphaFoldDB" id="A0A506UGY7"/>
<dbReference type="InterPro" id="IPR052698">
    <property type="entry name" value="MoCofactor_Util/Proc"/>
</dbReference>
<dbReference type="Pfam" id="PF13478">
    <property type="entry name" value="XdhC_C"/>
    <property type="match status" value="1"/>
</dbReference>
<sequence length="268" mass="27430">MITVDGLTAWIAREAPAVMVTIAGVKGSSPREQGAYMLVSKTELFGTIGGGQLEFIAINHARRLLGGADGEHLLDIPLGPEIGQCCGGRIALSFAKADEVAINSLAAQARAESAGNPHVAIFGGGHVGAALATALAPLPMNVRLVETRAETLKGLPDAVTPRLVAVPEAEIAALPPGSAVVILTHDHALDFLIAVEALKRGDLAYCGMVGSKTKRATFASHAREAGLSDASIANLVLPIGGAVVRDKRPEVIAAMVAAELLTVFSAAS</sequence>
<feature type="domain" description="XdhC- CoxI" evidence="1">
    <location>
        <begin position="10"/>
        <end position="66"/>
    </location>
</feature>
<reference evidence="3 4" key="1">
    <citation type="submission" date="2019-06" db="EMBL/GenBank/DDBJ databases">
        <authorList>
            <person name="Li M."/>
        </authorList>
    </citation>
    <scope>NUCLEOTIDE SEQUENCE [LARGE SCALE GENOMIC DNA]</scope>
    <source>
        <strain evidence="3 4">BGMRC2036</strain>
    </source>
</reference>
<evidence type="ECO:0000313" key="4">
    <source>
        <dbReference type="Proteomes" id="UP000318801"/>
    </source>
</evidence>
<accession>A0A506UGY7</accession>
<dbReference type="PANTHER" id="PTHR30388">
    <property type="entry name" value="ALDEHYDE OXIDOREDUCTASE MOLYBDENUM COFACTOR ASSEMBLY PROTEIN"/>
    <property type="match status" value="1"/>
</dbReference>
<evidence type="ECO:0000259" key="1">
    <source>
        <dbReference type="Pfam" id="PF02625"/>
    </source>
</evidence>
<dbReference type="InterPro" id="IPR014308">
    <property type="entry name" value="Xanthine_DH_XdhC"/>
</dbReference>
<dbReference type="NCBIfam" id="TIGR02964">
    <property type="entry name" value="xanthine_xdhC"/>
    <property type="match status" value="1"/>
</dbReference>
<dbReference type="OrthoDB" id="61481at2"/>